<sequence length="191" mass="20159">KQSNKPPRYTHTDPSSVSLPASQPSCHCKVCLPFDIHSHCLTPTPHLPLHPTPYPPSSHLTPQPSCSLSNTTHTPPPPSNPPSPPQSSLSLPPNHPREVTSAGMRSAGSRCTTASSTTVAAAATRASLASCQLSWEPNDSFDPIRISAKSTLCSLRRHLTTCPPLPRSSVVDAACQPTMSCKCQVSTATLG</sequence>
<evidence type="ECO:0000256" key="1">
    <source>
        <dbReference type="SAM" id="MobiDB-lite"/>
    </source>
</evidence>
<feature type="region of interest" description="Disordered" evidence="1">
    <location>
        <begin position="1"/>
        <end position="23"/>
    </location>
</feature>
<reference evidence="2 3" key="1">
    <citation type="submission" date="2021-06" db="EMBL/GenBank/DDBJ databases">
        <authorList>
            <person name="Palmer J.M."/>
        </authorList>
    </citation>
    <scope>NUCLEOTIDE SEQUENCE [LARGE SCALE GENOMIC DNA]</scope>
    <source>
        <strain evidence="3">if_2019</strain>
        <tissue evidence="2">Muscle</tissue>
    </source>
</reference>
<proteinExistence type="predicted"/>
<keyword evidence="3" id="KW-1185">Reference proteome</keyword>
<feature type="region of interest" description="Disordered" evidence="1">
    <location>
        <begin position="52"/>
        <end position="111"/>
    </location>
</feature>
<dbReference type="Proteomes" id="UP001482620">
    <property type="component" value="Unassembled WGS sequence"/>
</dbReference>
<feature type="non-terminal residue" evidence="2">
    <location>
        <position position="1"/>
    </location>
</feature>
<evidence type="ECO:0000313" key="2">
    <source>
        <dbReference type="EMBL" id="MEQ2223292.1"/>
    </source>
</evidence>
<gene>
    <name evidence="2" type="ORF">ILYODFUR_035278</name>
</gene>
<accession>A0ABV0SRS0</accession>
<feature type="compositionally biased region" description="Pro residues" evidence="1">
    <location>
        <begin position="74"/>
        <end position="85"/>
    </location>
</feature>
<comment type="caution">
    <text evidence="2">The sequence shown here is derived from an EMBL/GenBank/DDBJ whole genome shotgun (WGS) entry which is preliminary data.</text>
</comment>
<dbReference type="EMBL" id="JAHRIQ010006656">
    <property type="protein sequence ID" value="MEQ2223292.1"/>
    <property type="molecule type" value="Genomic_DNA"/>
</dbReference>
<feature type="compositionally biased region" description="Low complexity" evidence="1">
    <location>
        <begin position="57"/>
        <end position="73"/>
    </location>
</feature>
<name>A0ABV0SRS0_9TELE</name>
<evidence type="ECO:0000313" key="3">
    <source>
        <dbReference type="Proteomes" id="UP001482620"/>
    </source>
</evidence>
<protein>
    <submittedName>
        <fullName evidence="2">Uncharacterized protein</fullName>
    </submittedName>
</protein>
<feature type="compositionally biased region" description="Polar residues" evidence="1">
    <location>
        <begin position="12"/>
        <end position="23"/>
    </location>
</feature>
<organism evidence="2 3">
    <name type="scientific">Ilyodon furcidens</name>
    <name type="common">goldbreast splitfin</name>
    <dbReference type="NCBI Taxonomy" id="33524"/>
    <lineage>
        <taxon>Eukaryota</taxon>
        <taxon>Metazoa</taxon>
        <taxon>Chordata</taxon>
        <taxon>Craniata</taxon>
        <taxon>Vertebrata</taxon>
        <taxon>Euteleostomi</taxon>
        <taxon>Actinopterygii</taxon>
        <taxon>Neopterygii</taxon>
        <taxon>Teleostei</taxon>
        <taxon>Neoteleostei</taxon>
        <taxon>Acanthomorphata</taxon>
        <taxon>Ovalentaria</taxon>
        <taxon>Atherinomorphae</taxon>
        <taxon>Cyprinodontiformes</taxon>
        <taxon>Goodeidae</taxon>
        <taxon>Ilyodon</taxon>
    </lineage>
</organism>